<evidence type="ECO:0000313" key="1">
    <source>
        <dbReference type="EMBL" id="MFC4600046.1"/>
    </source>
</evidence>
<dbReference type="InterPro" id="IPR035959">
    <property type="entry name" value="RutC-like_sf"/>
</dbReference>
<reference evidence="2" key="1">
    <citation type="journal article" date="2019" name="Int. J. Syst. Evol. Microbiol.">
        <title>The Global Catalogue of Microorganisms (GCM) 10K type strain sequencing project: providing services to taxonomists for standard genome sequencing and annotation.</title>
        <authorList>
            <consortium name="The Broad Institute Genomics Platform"/>
            <consortium name="The Broad Institute Genome Sequencing Center for Infectious Disease"/>
            <person name="Wu L."/>
            <person name="Ma J."/>
        </authorList>
    </citation>
    <scope>NUCLEOTIDE SEQUENCE [LARGE SCALE GENOMIC DNA]</scope>
    <source>
        <strain evidence="2">CCUG 49571</strain>
    </source>
</reference>
<accession>A0ABV9FH50</accession>
<dbReference type="GO" id="GO:0016787">
    <property type="term" value="F:hydrolase activity"/>
    <property type="evidence" value="ECO:0007669"/>
    <property type="project" value="UniProtKB-KW"/>
</dbReference>
<dbReference type="EC" id="3.5.-.-" evidence="1"/>
<dbReference type="Gene3D" id="3.30.1330.40">
    <property type="entry name" value="RutC-like"/>
    <property type="match status" value="1"/>
</dbReference>
<keyword evidence="1" id="KW-0378">Hydrolase</keyword>
<dbReference type="InterPro" id="IPR006175">
    <property type="entry name" value="YjgF/YER057c/UK114"/>
</dbReference>
<dbReference type="EMBL" id="JBHSEP010000013">
    <property type="protein sequence ID" value="MFC4600046.1"/>
    <property type="molecule type" value="Genomic_DNA"/>
</dbReference>
<proteinExistence type="predicted"/>
<comment type="caution">
    <text evidence="1">The sequence shown here is derived from an EMBL/GenBank/DDBJ whole genome shotgun (WGS) entry which is preliminary data.</text>
</comment>
<evidence type="ECO:0000313" key="2">
    <source>
        <dbReference type="Proteomes" id="UP001596028"/>
    </source>
</evidence>
<dbReference type="PANTHER" id="PTHR11803">
    <property type="entry name" value="2-IMINOBUTANOATE/2-IMINOPROPANOATE DEAMINASE RIDA"/>
    <property type="match status" value="1"/>
</dbReference>
<dbReference type="RefSeq" id="WP_378098802.1">
    <property type="nucleotide sequence ID" value="NZ_JBHSEP010000013.1"/>
</dbReference>
<sequence>MNTNLNYGMDEVPFSPATPTDSLLFVSGQGATDPLTGEVTADDLEGQTIATLKNVSRILAQSGLTLQDVVKVNIYLKHRSDYEAFNRIYGRLFPRPYPARTLVYCDLNFDLLVEIDVVARLRKGAD</sequence>
<dbReference type="CDD" id="cd00448">
    <property type="entry name" value="YjgF_YER057c_UK114_family"/>
    <property type="match status" value="1"/>
</dbReference>
<dbReference type="PANTHER" id="PTHR11803:SF39">
    <property type="entry name" value="2-IMINOBUTANOATE_2-IMINOPROPANOATE DEAMINASE"/>
    <property type="match status" value="1"/>
</dbReference>
<name>A0ABV9FH50_9BACL</name>
<dbReference type="Proteomes" id="UP001596028">
    <property type="component" value="Unassembled WGS sequence"/>
</dbReference>
<dbReference type="SUPFAM" id="SSF55298">
    <property type="entry name" value="YjgF-like"/>
    <property type="match status" value="1"/>
</dbReference>
<gene>
    <name evidence="1" type="ORF">ACFO3S_17505</name>
</gene>
<dbReference type="Pfam" id="PF01042">
    <property type="entry name" value="Ribonuc_L-PSP"/>
    <property type="match status" value="1"/>
</dbReference>
<protein>
    <submittedName>
        <fullName evidence="1">RidA family protein</fullName>
        <ecNumber evidence="1">3.5.-.-</ecNumber>
    </submittedName>
</protein>
<organism evidence="1 2">
    <name type="scientific">Cohnella hongkongensis</name>
    <dbReference type="NCBI Taxonomy" id="178337"/>
    <lineage>
        <taxon>Bacteria</taxon>
        <taxon>Bacillati</taxon>
        <taxon>Bacillota</taxon>
        <taxon>Bacilli</taxon>
        <taxon>Bacillales</taxon>
        <taxon>Paenibacillaceae</taxon>
        <taxon>Cohnella</taxon>
    </lineage>
</organism>
<keyword evidence="2" id="KW-1185">Reference proteome</keyword>